<evidence type="ECO:0000313" key="10">
    <source>
        <dbReference type="Proteomes" id="UP001237105"/>
    </source>
</evidence>
<evidence type="ECO:0000256" key="3">
    <source>
        <dbReference type="ARBA" id="ARBA00022475"/>
    </source>
</evidence>
<dbReference type="RefSeq" id="WP_282540108.1">
    <property type="nucleotide sequence ID" value="NZ_JASCIS010000086.1"/>
</dbReference>
<keyword evidence="5 7" id="KW-1133">Transmembrane helix</keyword>
<keyword evidence="3" id="KW-1003">Cell membrane</keyword>
<dbReference type="InterPro" id="IPR035906">
    <property type="entry name" value="MetI-like_sf"/>
</dbReference>
<comment type="similarity">
    <text evidence="7">Belongs to the binding-protein-dependent transport system permease family.</text>
</comment>
<dbReference type="InterPro" id="IPR000515">
    <property type="entry name" value="MetI-like"/>
</dbReference>
<organism evidence="9 10">
    <name type="scientific">Streptomyces luteolus</name>
    <dbReference type="NCBI Taxonomy" id="3043615"/>
    <lineage>
        <taxon>Bacteria</taxon>
        <taxon>Bacillati</taxon>
        <taxon>Actinomycetota</taxon>
        <taxon>Actinomycetes</taxon>
        <taxon>Kitasatosporales</taxon>
        <taxon>Streptomycetaceae</taxon>
        <taxon>Streptomyces</taxon>
    </lineage>
</organism>
<dbReference type="EMBL" id="JASCIS010000086">
    <property type="protein sequence ID" value="MDI3424286.1"/>
    <property type="molecule type" value="Genomic_DNA"/>
</dbReference>
<keyword evidence="10" id="KW-1185">Reference proteome</keyword>
<gene>
    <name evidence="9" type="ORF">QIT00_38190</name>
</gene>
<evidence type="ECO:0000259" key="8">
    <source>
        <dbReference type="PROSITE" id="PS50928"/>
    </source>
</evidence>
<dbReference type="PANTHER" id="PTHR30151:SF0">
    <property type="entry name" value="ABC TRANSPORTER PERMEASE PROTEIN MJ0413-RELATED"/>
    <property type="match status" value="1"/>
</dbReference>
<dbReference type="PROSITE" id="PS50928">
    <property type="entry name" value="ABC_TM1"/>
    <property type="match status" value="1"/>
</dbReference>
<feature type="transmembrane region" description="Helical" evidence="7">
    <location>
        <begin position="106"/>
        <end position="125"/>
    </location>
</feature>
<keyword evidence="4 7" id="KW-0812">Transmembrane</keyword>
<sequence length="264" mass="27089">MSAATAPLSRPRRVLLGLVGVLVVLAAGEVAGRAGIVQQAYLPPSSEVVARATQLAGDQLFLEGVGTTLSVWAYGLLLGCAVAVPLGVLFGSVPKVDAAARAVVEFLRPIPSVALIPLVALLLGTGSEMQVTVIAYACVWPVLFNTVYGLGDVDPVAKDTLRAFGFGRLQVLWRVSLPATAPFIAAGVRISAAVALILAVASEILSGFGEGLGTFIAQASQIPDGTTDVLAGTVWAGVLGLGINALLGWGERRLMPWVGARRGA</sequence>
<evidence type="ECO:0000256" key="7">
    <source>
        <dbReference type="RuleBase" id="RU363032"/>
    </source>
</evidence>
<feature type="transmembrane region" description="Helical" evidence="7">
    <location>
        <begin position="131"/>
        <end position="150"/>
    </location>
</feature>
<name>A0ABT6T8T7_9ACTN</name>
<dbReference type="CDD" id="cd06261">
    <property type="entry name" value="TM_PBP2"/>
    <property type="match status" value="1"/>
</dbReference>
<feature type="transmembrane region" description="Helical" evidence="7">
    <location>
        <begin position="71"/>
        <end position="94"/>
    </location>
</feature>
<dbReference type="SUPFAM" id="SSF161098">
    <property type="entry name" value="MetI-like"/>
    <property type="match status" value="1"/>
</dbReference>
<comment type="subcellular location">
    <subcellularLocation>
        <location evidence="1 7">Cell membrane</location>
        <topology evidence="1 7">Multi-pass membrane protein</topology>
    </subcellularLocation>
</comment>
<feature type="transmembrane region" description="Helical" evidence="7">
    <location>
        <begin position="229"/>
        <end position="247"/>
    </location>
</feature>
<dbReference type="Gene3D" id="1.10.3720.10">
    <property type="entry name" value="MetI-like"/>
    <property type="match status" value="1"/>
</dbReference>
<evidence type="ECO:0000256" key="5">
    <source>
        <dbReference type="ARBA" id="ARBA00022989"/>
    </source>
</evidence>
<feature type="domain" description="ABC transmembrane type-1" evidence="8">
    <location>
        <begin position="65"/>
        <end position="247"/>
    </location>
</feature>
<evidence type="ECO:0000256" key="6">
    <source>
        <dbReference type="ARBA" id="ARBA00023136"/>
    </source>
</evidence>
<evidence type="ECO:0000256" key="4">
    <source>
        <dbReference type="ARBA" id="ARBA00022692"/>
    </source>
</evidence>
<comment type="caution">
    <text evidence="9">The sequence shown here is derived from an EMBL/GenBank/DDBJ whole genome shotgun (WGS) entry which is preliminary data.</text>
</comment>
<dbReference type="Proteomes" id="UP001237105">
    <property type="component" value="Unassembled WGS sequence"/>
</dbReference>
<protein>
    <submittedName>
        <fullName evidence="9">ABC transporter permease</fullName>
    </submittedName>
</protein>
<evidence type="ECO:0000313" key="9">
    <source>
        <dbReference type="EMBL" id="MDI3424286.1"/>
    </source>
</evidence>
<keyword evidence="2 7" id="KW-0813">Transport</keyword>
<keyword evidence="6 7" id="KW-0472">Membrane</keyword>
<evidence type="ECO:0000256" key="2">
    <source>
        <dbReference type="ARBA" id="ARBA00022448"/>
    </source>
</evidence>
<accession>A0ABT6T8T7</accession>
<dbReference type="PANTHER" id="PTHR30151">
    <property type="entry name" value="ALKANE SULFONATE ABC TRANSPORTER-RELATED, MEMBRANE SUBUNIT"/>
    <property type="match status" value="1"/>
</dbReference>
<evidence type="ECO:0000256" key="1">
    <source>
        <dbReference type="ARBA" id="ARBA00004651"/>
    </source>
</evidence>
<proteinExistence type="inferred from homology"/>
<reference evidence="9 10" key="1">
    <citation type="submission" date="2023-05" db="EMBL/GenBank/DDBJ databases">
        <title>Draft genome sequence of Streptomyces sp. B-S-A12 isolated from a cave soil in Thailand.</title>
        <authorList>
            <person name="Chamroensaksri N."/>
            <person name="Muangham S."/>
        </authorList>
    </citation>
    <scope>NUCLEOTIDE SEQUENCE [LARGE SCALE GENOMIC DNA]</scope>
    <source>
        <strain evidence="9 10">B-S-A12</strain>
    </source>
</reference>
<dbReference type="Pfam" id="PF00528">
    <property type="entry name" value="BPD_transp_1"/>
    <property type="match status" value="1"/>
</dbReference>